<evidence type="ECO:0000313" key="1">
    <source>
        <dbReference type="EMBL" id="CBA73884.1"/>
    </source>
</evidence>
<reference evidence="1" key="1">
    <citation type="journal article" date="2010" name="Insect Mol. Biol.">
        <title>The draft genome sequence of Arsenophonus nasoniae, son-killer bacterium of Nasonia vitripennis, reveals genes associated with virulence and symbiosis.</title>
        <authorList>
            <person name="Wilkes T."/>
            <person name="Darby A.C."/>
            <person name="Choi J."/>
            <person name="Colborne J.K."/>
            <person name="Werren J.H."/>
            <person name="Hurst G.D.D."/>
        </authorList>
    </citation>
    <scope>NUCLEOTIDE SEQUENCE</scope>
</reference>
<dbReference type="Proteomes" id="UP001177595">
    <property type="component" value="Plasmid paPv9"/>
</dbReference>
<sequence length="196" mass="23152">MHFIGKKICNFLGDTSLKKKKTAVLDYIIDDLILLKKEGYTWDSVLTIINSNECNFFIPKNTFFSYLRSREINKKTINDEIRKFSKNTQLKQKEISANNQQKKEIKQEKIEYNRQNINELMGIKEFPYIKVTDDMFIAWENLNIPKVAIFNLIKHGVSLEEYKSWNIQIGSKSALIDEINTRCSEIVKNWEMNKNK</sequence>
<geneLocation type="plasmid" evidence="2 5">
    <name>paPv9</name>
</geneLocation>
<protein>
    <submittedName>
        <fullName evidence="1">Uncharacterized protein</fullName>
    </submittedName>
</protein>
<accession>D2U0K1</accession>
<dbReference type="Proteomes" id="UP001177592">
    <property type="component" value="Plasmid paNv_CAN14"/>
</dbReference>
<organism evidence="1">
    <name type="scientific">Arsenophonus nasoniae</name>
    <name type="common">son-killer infecting Nasonia vitripennis</name>
    <dbReference type="NCBI Taxonomy" id="638"/>
    <lineage>
        <taxon>Bacteria</taxon>
        <taxon>Pseudomonadati</taxon>
        <taxon>Pseudomonadota</taxon>
        <taxon>Gammaproteobacteria</taxon>
        <taxon>Enterobacterales</taxon>
        <taxon>Morganellaceae</taxon>
        <taxon>Arsenophonus</taxon>
    </lineage>
</organism>
<evidence type="ECO:0000313" key="4">
    <source>
        <dbReference type="Proteomes" id="UP001177592"/>
    </source>
</evidence>
<evidence type="ECO:0000313" key="2">
    <source>
        <dbReference type="EMBL" id="WGM03956.1"/>
    </source>
</evidence>
<dbReference type="EMBL" id="CP123537">
    <property type="protein sequence ID" value="WGM09110.1"/>
    <property type="molecule type" value="Genomic_DNA"/>
</dbReference>
<name>D2U0K1_9GAMM</name>
<keyword evidence="2" id="KW-0614">Plasmid</keyword>
<dbReference type="AlphaFoldDB" id="D2U0K1"/>
<keyword evidence="4" id="KW-1185">Reference proteome</keyword>
<proteinExistence type="predicted"/>
<geneLocation type="plasmid" evidence="3 4">
    <name>paNv_CAN14</name>
</geneLocation>
<dbReference type="RefSeq" id="WP_026823991.1">
    <property type="nucleotide sequence ID" value="NZ_CP123513.1"/>
</dbReference>
<evidence type="ECO:0000313" key="5">
    <source>
        <dbReference type="Proteomes" id="UP001177595"/>
    </source>
</evidence>
<evidence type="ECO:0000313" key="3">
    <source>
        <dbReference type="EMBL" id="WGM09110.1"/>
    </source>
</evidence>
<gene>
    <name evidence="1" type="ORF">ARN_20290</name>
    <name evidence="2" type="ORF">QE210_20980</name>
    <name evidence="3" type="ORF">QE258_27750</name>
</gene>
<dbReference type="EMBL" id="CP123513">
    <property type="protein sequence ID" value="WGM03956.1"/>
    <property type="molecule type" value="Genomic_DNA"/>
</dbReference>
<dbReference type="EMBL" id="FN545211">
    <property type="protein sequence ID" value="CBA73884.1"/>
    <property type="molecule type" value="Genomic_DNA"/>
</dbReference>
<reference evidence="2" key="2">
    <citation type="submission" date="2023-04" db="EMBL/GenBank/DDBJ databases">
        <title>Genome dynamics across the evolutionary transition to endosymbiosis.</title>
        <authorList>
            <person name="Siozios S."/>
            <person name="Nadal-Jimenez P."/>
            <person name="Azagi T."/>
            <person name="Sprong H."/>
            <person name="Frost C.L."/>
            <person name="Parratt S.R."/>
            <person name="Taylor G."/>
            <person name="Brettell L."/>
            <person name="Lew K.C."/>
            <person name="Croft L."/>
            <person name="King K.C."/>
            <person name="Brockhurst M.A."/>
            <person name="Hypsa V."/>
            <person name="Novakova E."/>
            <person name="Darby A.C."/>
            <person name="Hurst G.D.D."/>
        </authorList>
    </citation>
    <scope>NUCLEOTIDE SEQUENCE</scope>
    <source>
        <strain evidence="3">ANv_CAN</strain>
        <strain evidence="2">APv</strain>
        <plasmid evidence="3">paNv_CAN14</plasmid>
        <plasmid evidence="2">paPv9</plasmid>
    </source>
</reference>